<keyword evidence="2" id="KW-0175">Coiled coil</keyword>
<dbReference type="RefSeq" id="WP_314510001.1">
    <property type="nucleotide sequence ID" value="NZ_JASJOU010000002.1"/>
</dbReference>
<feature type="domain" description="Peptidase S49" evidence="3">
    <location>
        <begin position="145"/>
        <end position="295"/>
    </location>
</feature>
<gene>
    <name evidence="4" type="ORF">QNI22_07440</name>
</gene>
<evidence type="ECO:0000259" key="3">
    <source>
        <dbReference type="Pfam" id="PF01343"/>
    </source>
</evidence>
<dbReference type="GO" id="GO:0008233">
    <property type="term" value="F:peptidase activity"/>
    <property type="evidence" value="ECO:0007669"/>
    <property type="project" value="InterPro"/>
</dbReference>
<dbReference type="AlphaFoldDB" id="A0AAE3QYJ9"/>
<dbReference type="EMBL" id="JASJOU010000002">
    <property type="protein sequence ID" value="MDJ1500471.1"/>
    <property type="molecule type" value="Genomic_DNA"/>
</dbReference>
<feature type="coiled-coil region" evidence="2">
    <location>
        <begin position="347"/>
        <end position="395"/>
    </location>
</feature>
<dbReference type="Gene3D" id="3.90.226.10">
    <property type="entry name" value="2-enoyl-CoA Hydratase, Chain A, domain 1"/>
    <property type="match status" value="1"/>
</dbReference>
<dbReference type="InterPro" id="IPR002142">
    <property type="entry name" value="Peptidase_S49"/>
</dbReference>
<comment type="similarity">
    <text evidence="1">Belongs to the peptidase S49 family.</text>
</comment>
<organism evidence="4 5">
    <name type="scientific">Xanthocytophaga agilis</name>
    <dbReference type="NCBI Taxonomy" id="3048010"/>
    <lineage>
        <taxon>Bacteria</taxon>
        <taxon>Pseudomonadati</taxon>
        <taxon>Bacteroidota</taxon>
        <taxon>Cytophagia</taxon>
        <taxon>Cytophagales</taxon>
        <taxon>Rhodocytophagaceae</taxon>
        <taxon>Xanthocytophaga</taxon>
    </lineage>
</organism>
<evidence type="ECO:0000256" key="1">
    <source>
        <dbReference type="ARBA" id="ARBA00008683"/>
    </source>
</evidence>
<dbReference type="GO" id="GO:0006508">
    <property type="term" value="P:proteolysis"/>
    <property type="evidence" value="ECO:0007669"/>
    <property type="project" value="InterPro"/>
</dbReference>
<protein>
    <submittedName>
        <fullName evidence="4">S49 family peptidase</fullName>
    </submittedName>
</protein>
<dbReference type="PANTHER" id="PTHR42987:SF4">
    <property type="entry name" value="PROTEASE SOHB-RELATED"/>
    <property type="match status" value="1"/>
</dbReference>
<sequence>MKNYKLLSAILAGHWLIDPTWANANLPLVEAILKGESVDRPAKEYETDAERPYMVYSVQAGTVGASRWTSFNEAPENSIAVIPVMGPMLKYGDGCGGLGTVHYTSYMKEAKSSNKIVGAVLVMDTPGGQVDGTSTFADSIADMVSNGKPVVAFVDDGMLASAGVWAASRASEIIASQPTDTIGSIGVYTTIADYSKWYEQKGIKLTEVYADQSKDKNKDYRDALKGDVSGIKETVNFIADQFIAGVKQFRGDKINTKVDNPFTGKMYEAELALQVGLIDGIGNMEYAVNRVYELQSQATSSTKSNTKSMNLTKKWNAVVTAIGWTALVIGESDQVNEANLQAFGDETKKLQDANAQLTSQIKDLNDKVTAADKGKADAEAALAGKVTELETANAEVTRLKALVPGAQPSATIKTGDDKIPSASSDKNEVIDAEADHNKFAYEMLGR</sequence>
<name>A0AAE3QYJ9_9BACT</name>
<accession>A0AAE3QYJ9</accession>
<evidence type="ECO:0000256" key="2">
    <source>
        <dbReference type="SAM" id="Coils"/>
    </source>
</evidence>
<evidence type="ECO:0000313" key="4">
    <source>
        <dbReference type="EMBL" id="MDJ1500471.1"/>
    </source>
</evidence>
<dbReference type="PANTHER" id="PTHR42987">
    <property type="entry name" value="PEPTIDASE S49"/>
    <property type="match status" value="1"/>
</dbReference>
<keyword evidence="5" id="KW-1185">Reference proteome</keyword>
<comment type="caution">
    <text evidence="4">The sequence shown here is derived from an EMBL/GenBank/DDBJ whole genome shotgun (WGS) entry which is preliminary data.</text>
</comment>
<proteinExistence type="inferred from homology"/>
<dbReference type="SUPFAM" id="SSF52096">
    <property type="entry name" value="ClpP/crotonase"/>
    <property type="match status" value="1"/>
</dbReference>
<dbReference type="Pfam" id="PF01343">
    <property type="entry name" value="Peptidase_S49"/>
    <property type="match status" value="1"/>
</dbReference>
<dbReference type="Proteomes" id="UP001232063">
    <property type="component" value="Unassembled WGS sequence"/>
</dbReference>
<evidence type="ECO:0000313" key="5">
    <source>
        <dbReference type="Proteomes" id="UP001232063"/>
    </source>
</evidence>
<dbReference type="InterPro" id="IPR029045">
    <property type="entry name" value="ClpP/crotonase-like_dom_sf"/>
</dbReference>
<reference evidence="4" key="1">
    <citation type="submission" date="2023-05" db="EMBL/GenBank/DDBJ databases">
        <authorList>
            <person name="Zhang X."/>
        </authorList>
    </citation>
    <scope>NUCLEOTIDE SEQUENCE</scope>
    <source>
        <strain evidence="4">BD1B2-1</strain>
    </source>
</reference>